<dbReference type="EMBL" id="MOMC01000005">
    <property type="protein sequence ID" value="ONH33409.1"/>
    <property type="molecule type" value="Genomic_DNA"/>
</dbReference>
<keyword evidence="5" id="KW-1185">Reference proteome</keyword>
<dbReference type="InterPro" id="IPR028081">
    <property type="entry name" value="Leu-bd"/>
</dbReference>
<gene>
    <name evidence="4" type="ORF">BL253_01945</name>
</gene>
<dbReference type="Proteomes" id="UP000188929">
    <property type="component" value="Unassembled WGS sequence"/>
</dbReference>
<proteinExistence type="inferred from homology"/>
<evidence type="ECO:0000256" key="1">
    <source>
        <dbReference type="ARBA" id="ARBA00010062"/>
    </source>
</evidence>
<evidence type="ECO:0000256" key="2">
    <source>
        <dbReference type="ARBA" id="ARBA00022729"/>
    </source>
</evidence>
<protein>
    <submittedName>
        <fullName evidence="4">Branched-chain amino acid ABC transporter substrate-binding protein</fullName>
    </submittedName>
</protein>
<comment type="caution">
    <text evidence="4">The sequence shown here is derived from an EMBL/GenBank/DDBJ whole genome shotgun (WGS) entry which is preliminary data.</text>
</comment>
<dbReference type="InterPro" id="IPR051010">
    <property type="entry name" value="BCAA_transport"/>
</dbReference>
<dbReference type="PANTHER" id="PTHR30483:SF6">
    <property type="entry name" value="PERIPLASMIC BINDING PROTEIN OF ABC TRANSPORTER FOR NATURAL AMINO ACIDS"/>
    <property type="match status" value="1"/>
</dbReference>
<comment type="similarity">
    <text evidence="1">Belongs to the leucine-binding protein family.</text>
</comment>
<accession>A0A1V2IKA6</accession>
<feature type="domain" description="Leucine-binding protein" evidence="3">
    <location>
        <begin position="76"/>
        <end position="409"/>
    </location>
</feature>
<reference evidence="5" key="1">
    <citation type="submission" date="2016-10" db="EMBL/GenBank/DDBJ databases">
        <title>Frankia sp. NRRL B-16386 Genome sequencing.</title>
        <authorList>
            <person name="Ghodhbane-Gtari F."/>
            <person name="Swanson E."/>
            <person name="Gueddou A."/>
            <person name="Hezbri K."/>
            <person name="Ktari K."/>
            <person name="Nouioui I."/>
            <person name="Morris K."/>
            <person name="Simpson S."/>
            <person name="Abebe-Akele F."/>
            <person name="Thomas K."/>
            <person name="Gtari M."/>
            <person name="Tisa L.S."/>
        </authorList>
    </citation>
    <scope>NUCLEOTIDE SEQUENCE [LARGE SCALE GENOMIC DNA]</scope>
    <source>
        <strain evidence="5">NRRL B-16386</strain>
    </source>
</reference>
<evidence type="ECO:0000313" key="4">
    <source>
        <dbReference type="EMBL" id="ONH33409.1"/>
    </source>
</evidence>
<dbReference type="AlphaFoldDB" id="A0A1V2IKA6"/>
<dbReference type="Pfam" id="PF13458">
    <property type="entry name" value="Peripla_BP_6"/>
    <property type="match status" value="1"/>
</dbReference>
<sequence>MFVSDPSGHEGRRRARGHVRALAALAALGTVAASLLLTACGDSDSDDESGGAPAATASAAGTNQVLGAVNQARGTPVRIGMISDGKGSVTDLSFESPVADTTVAYLNDRKGGIGGHPIELVKCDALADPAKGTDCANQMVEKNVTAVVVGSSSVVESMWEPLHQAHIPVLFGGANAASILTDKDSTFVLADALFSLVNLPIQLAKEKKIDTVSVVAIDVPAVMSIYQTAAPAAFKAAGVKLDLVPVPPGTADMTPQMQRIASAGPRVVQMIGSDSFCIAGLNGLHSVGFSGPVVAISQCVTDALRKAVPGSVLKGVTVSATAPVGTDNPSTRLFSAVVDTYGKGKGIQVNRQGSLSMFTVVAALQAATEGISGDITPASITAAIKSMPEKDLPGADPMKFRCGGKAAAATPAVCVRGGLVTSLDEKGQPTEFRAVASTPIEG</sequence>
<dbReference type="STRING" id="1834516.BL253_01945"/>
<keyword evidence="2" id="KW-0732">Signal</keyword>
<organism evidence="4 5">
    <name type="scientific">Pseudofrankia asymbiotica</name>
    <dbReference type="NCBI Taxonomy" id="1834516"/>
    <lineage>
        <taxon>Bacteria</taxon>
        <taxon>Bacillati</taxon>
        <taxon>Actinomycetota</taxon>
        <taxon>Actinomycetes</taxon>
        <taxon>Frankiales</taxon>
        <taxon>Frankiaceae</taxon>
        <taxon>Pseudofrankia</taxon>
    </lineage>
</organism>
<name>A0A1V2IKA6_9ACTN</name>
<dbReference type="PANTHER" id="PTHR30483">
    <property type="entry name" value="LEUCINE-SPECIFIC-BINDING PROTEIN"/>
    <property type="match status" value="1"/>
</dbReference>
<evidence type="ECO:0000313" key="5">
    <source>
        <dbReference type="Proteomes" id="UP000188929"/>
    </source>
</evidence>
<dbReference type="SUPFAM" id="SSF53822">
    <property type="entry name" value="Periplasmic binding protein-like I"/>
    <property type="match status" value="1"/>
</dbReference>
<dbReference type="Gene3D" id="3.40.50.2300">
    <property type="match status" value="2"/>
</dbReference>
<dbReference type="InterPro" id="IPR028082">
    <property type="entry name" value="Peripla_BP_I"/>
</dbReference>
<evidence type="ECO:0000259" key="3">
    <source>
        <dbReference type="Pfam" id="PF13458"/>
    </source>
</evidence>